<sequence>MDSVIHLAWLIQPNKERDLLRRVNVDGTRHVLEAAEKAGVGHIAVASSVGAYSPVDDDRPRGEDWPTGGIPTSHYSVDKAAQERVLDEFAQAHPEIAVAGLRPGLIFQASAGAEIQRYFAGTWAPVQVLSSFRPPVLPLPKGLRTQAVHADDVAAAFVQAVVRRAHGAFNICADDLLTAETISQIVGQGRHLDVPGAALRPLLRAAHRARVIPMDEGWLDIAHRVPVMDSSRAEEQLGWRPQKSAAQALEELIHGMARGSGTESVPLRPRSTPVAHQRELPGQEHRLPQHVDALLLRQYMADHLAGATAGLDRILQMAENFVDTPVYPEVSAVAEGIRSEHAFLQELMKRQGFPRPPFSTALTWAGEKVARLKPNGRGPAGRSPVRMVLEAELMITAVTGKMHGWKTMLDHAEALGVAPAVFEELIEAAEQQRQTLGEVHSYAAQRAFRQGEETFEPQKQQ</sequence>
<gene>
    <name evidence="2" type="ORF">JOF45_001110</name>
</gene>
<dbReference type="InterPro" id="IPR036291">
    <property type="entry name" value="NAD(P)-bd_dom_sf"/>
</dbReference>
<evidence type="ECO:0000259" key="1">
    <source>
        <dbReference type="Pfam" id="PF01370"/>
    </source>
</evidence>
<dbReference type="InterPro" id="IPR050177">
    <property type="entry name" value="Lipid_A_modif_metabolic_enz"/>
</dbReference>
<accession>A0ABS4T0W4</accession>
<comment type="caution">
    <text evidence="2">The sequence shown here is derived from an EMBL/GenBank/DDBJ whole genome shotgun (WGS) entry which is preliminary data.</text>
</comment>
<dbReference type="Pfam" id="PF01370">
    <property type="entry name" value="Epimerase"/>
    <property type="match status" value="1"/>
</dbReference>
<name>A0ABS4T0W4_9MICC</name>
<dbReference type="Proteomes" id="UP001519331">
    <property type="component" value="Unassembled WGS sequence"/>
</dbReference>
<dbReference type="SUPFAM" id="SSF51735">
    <property type="entry name" value="NAD(P)-binding Rossmann-fold domains"/>
    <property type="match status" value="1"/>
</dbReference>
<dbReference type="InterPro" id="IPR001509">
    <property type="entry name" value="Epimerase_deHydtase"/>
</dbReference>
<dbReference type="EMBL" id="JAGINX010000001">
    <property type="protein sequence ID" value="MBP2318091.1"/>
    <property type="molecule type" value="Genomic_DNA"/>
</dbReference>
<keyword evidence="3" id="KW-1185">Reference proteome</keyword>
<proteinExistence type="predicted"/>
<protein>
    <submittedName>
        <fullName evidence="2">Nucleoside-diphosphate-sugar epimerase</fullName>
    </submittedName>
</protein>
<evidence type="ECO:0000313" key="3">
    <source>
        <dbReference type="Proteomes" id="UP001519331"/>
    </source>
</evidence>
<reference evidence="2 3" key="1">
    <citation type="submission" date="2021-03" db="EMBL/GenBank/DDBJ databases">
        <title>Sequencing the genomes of 1000 actinobacteria strains.</title>
        <authorList>
            <person name="Klenk H.-P."/>
        </authorList>
    </citation>
    <scope>NUCLEOTIDE SEQUENCE [LARGE SCALE GENOMIC DNA]</scope>
    <source>
        <strain evidence="2 3">DSM 12544</strain>
    </source>
</reference>
<dbReference type="PANTHER" id="PTHR43245">
    <property type="entry name" value="BIFUNCTIONAL POLYMYXIN RESISTANCE PROTEIN ARNA"/>
    <property type="match status" value="1"/>
</dbReference>
<evidence type="ECO:0000313" key="2">
    <source>
        <dbReference type="EMBL" id="MBP2318091.1"/>
    </source>
</evidence>
<feature type="domain" description="NAD-dependent epimerase/dehydratase" evidence="1">
    <location>
        <begin position="2"/>
        <end position="172"/>
    </location>
</feature>
<organism evidence="2 3">
    <name type="scientific">Nesterenkonia lacusekhoensis</name>
    <dbReference type="NCBI Taxonomy" id="150832"/>
    <lineage>
        <taxon>Bacteria</taxon>
        <taxon>Bacillati</taxon>
        <taxon>Actinomycetota</taxon>
        <taxon>Actinomycetes</taxon>
        <taxon>Micrococcales</taxon>
        <taxon>Micrococcaceae</taxon>
        <taxon>Nesterenkonia</taxon>
    </lineage>
</organism>
<dbReference type="Gene3D" id="3.40.50.720">
    <property type="entry name" value="NAD(P)-binding Rossmann-like Domain"/>
    <property type="match status" value="1"/>
</dbReference>